<dbReference type="Pfam" id="PF07715">
    <property type="entry name" value="Plug"/>
    <property type="match status" value="1"/>
</dbReference>
<evidence type="ECO:0000313" key="10">
    <source>
        <dbReference type="Proteomes" id="UP001207408"/>
    </source>
</evidence>
<dbReference type="AlphaFoldDB" id="A0AAE3SIK3"/>
<comment type="similarity">
    <text evidence="7">Belongs to the TonB-dependent receptor family.</text>
</comment>
<keyword evidence="10" id="KW-1185">Reference proteome</keyword>
<evidence type="ECO:0000256" key="2">
    <source>
        <dbReference type="ARBA" id="ARBA00022448"/>
    </source>
</evidence>
<dbReference type="InterPro" id="IPR008969">
    <property type="entry name" value="CarboxyPept-like_regulatory"/>
</dbReference>
<dbReference type="EMBL" id="JAPDPI010000003">
    <property type="protein sequence ID" value="MCW3804489.1"/>
    <property type="molecule type" value="Genomic_DNA"/>
</dbReference>
<dbReference type="FunFam" id="2.170.130.10:FF:000008">
    <property type="entry name" value="SusC/RagA family TonB-linked outer membrane protein"/>
    <property type="match status" value="1"/>
</dbReference>
<dbReference type="Gene3D" id="2.40.170.20">
    <property type="entry name" value="TonB-dependent receptor, beta-barrel domain"/>
    <property type="match status" value="1"/>
</dbReference>
<evidence type="ECO:0000256" key="5">
    <source>
        <dbReference type="ARBA" id="ARBA00023136"/>
    </source>
</evidence>
<dbReference type="PROSITE" id="PS52016">
    <property type="entry name" value="TONB_DEPENDENT_REC_3"/>
    <property type="match status" value="1"/>
</dbReference>
<dbReference type="SUPFAM" id="SSF49464">
    <property type="entry name" value="Carboxypeptidase regulatory domain-like"/>
    <property type="match status" value="1"/>
</dbReference>
<sequence>MKKNQIFHGLKRPWAKFLLVMRLCIIMSVVFTLTIQAKSFSQNSRVTLKMNNVSLGEVIKEIEEKTDFYFYFNVDLDQFMVDNIDLTDKEINQVLSDLLPGLGLEHKIVDQYIVIKQAEEGAGINAQNQITVSGTITDAKGEQIVGATIMVKGTTNGTITDVTGSYTLANVPAYAILSFSFIGMKTKEIPVMGKSKIDVQMEDESIGLDEVVAIGYGVVKKSDLTGAVGSVKSEDLAESATSSVMHMLSGKVAGLQISQTSSQPGGGVSVLIRGAASTGAGNSPLYVIDGFPVGDTDVEPGGSYDYGSRNPLNTINPNDIESIEVLKDASASAIYGARAANGVILITTKSAKEGSFDVEYNVSYGLQKPKNNFDLLSGSELMEVWNHAYREYYRYENNYYPYGDNGEAPADVFPEQFSAEDIANAETYDYEDMITRTGQLQEHNLVIKSGTKKAKVYSSFNYYDQEGMLTNLDFKRYTGRINLDYNLSDKFTVGTRMTAAFIKNSNSQMGGTNDNSGMISSAYQFPSFIAPMDESGEYNLNLNRPNIPNPLSFTEITDKTNTYKFLTSVYADYQFTSWLGAKVKYGVDYNKGKRKMYLPTSFLYGASVNGDASINQKEKTNELFEVTTTFNKSIDKLNLSGVLGFSKENYTSEGFYAQNNNFLTDLFLYNNLEAGTADRPSVSSGYGTTKFKSYFSRVSLNWDSKYLLTATIRGDGSDKFGENNKWGYFPSAALAWRVTEESFMDGFDKLSDLKFRVSYGQIGNANIGGSAFAYYNVGSNYSFGNSIVTGIEQSSLANPDLKWETTTEVNFGLDFGFFNNRIHGTAEVFQKTVEDLLSYRALASYFPISSIAANVGSTQSKGWEMTLSTRNVDNGTFSWDTNISLGHYEDRWKKRNPEVILPVYKKEDDPIYAIYGYLSDGILQVGEEYPENESIIPGEIKVKDINGLDEEGNLTGKPDGKINDADRVLLGTSQPKLNFGISNTFKYKNVDLSINIYGMLDRDIFDYNKRNLGVLERVNNTTSLTYKAWSSENQDGTLPSGIKTTYSGNSDFYRTNVDFARIKNITLGYTFNPELLKLTNVIKKARLFVDFSNVAVFSNYDGGDPETDSWAAYPFPFSVTFGANLNF</sequence>
<organism evidence="9 10">
    <name type="scientific">Plebeiibacterium marinum</name>
    <dbReference type="NCBI Taxonomy" id="2992111"/>
    <lineage>
        <taxon>Bacteria</taxon>
        <taxon>Pseudomonadati</taxon>
        <taxon>Bacteroidota</taxon>
        <taxon>Bacteroidia</taxon>
        <taxon>Marinilabiliales</taxon>
        <taxon>Marinilabiliaceae</taxon>
        <taxon>Plebeiibacterium</taxon>
    </lineage>
</organism>
<gene>
    <name evidence="9" type="ORF">OM074_02565</name>
</gene>
<dbReference type="Gene3D" id="2.60.40.1120">
    <property type="entry name" value="Carboxypeptidase-like, regulatory domain"/>
    <property type="match status" value="1"/>
</dbReference>
<dbReference type="SUPFAM" id="SSF56935">
    <property type="entry name" value="Porins"/>
    <property type="match status" value="1"/>
</dbReference>
<evidence type="ECO:0000256" key="6">
    <source>
        <dbReference type="ARBA" id="ARBA00023237"/>
    </source>
</evidence>
<reference evidence="9" key="1">
    <citation type="submission" date="2022-10" db="EMBL/GenBank/DDBJ databases">
        <authorList>
            <person name="Yu W.X."/>
        </authorList>
    </citation>
    <scope>NUCLEOTIDE SEQUENCE</scope>
    <source>
        <strain evidence="9">D04</strain>
    </source>
</reference>
<evidence type="ECO:0000313" key="9">
    <source>
        <dbReference type="EMBL" id="MCW3804489.1"/>
    </source>
</evidence>
<dbReference type="Proteomes" id="UP001207408">
    <property type="component" value="Unassembled WGS sequence"/>
</dbReference>
<evidence type="ECO:0000256" key="1">
    <source>
        <dbReference type="ARBA" id="ARBA00004571"/>
    </source>
</evidence>
<dbReference type="InterPro" id="IPR036942">
    <property type="entry name" value="Beta-barrel_TonB_sf"/>
</dbReference>
<keyword evidence="6 7" id="KW-0998">Cell outer membrane</keyword>
<dbReference type="GO" id="GO:0009279">
    <property type="term" value="C:cell outer membrane"/>
    <property type="evidence" value="ECO:0007669"/>
    <property type="project" value="UniProtKB-SubCell"/>
</dbReference>
<evidence type="ECO:0000259" key="8">
    <source>
        <dbReference type="Pfam" id="PF07715"/>
    </source>
</evidence>
<keyword evidence="2 7" id="KW-0813">Transport</keyword>
<keyword evidence="5 7" id="KW-0472">Membrane</keyword>
<keyword evidence="9" id="KW-0675">Receptor</keyword>
<keyword evidence="3 7" id="KW-1134">Transmembrane beta strand</keyword>
<dbReference type="InterPro" id="IPR037066">
    <property type="entry name" value="Plug_dom_sf"/>
</dbReference>
<name>A0AAE3SIK3_9BACT</name>
<dbReference type="InterPro" id="IPR023996">
    <property type="entry name" value="TonB-dep_OMP_SusC/RagA"/>
</dbReference>
<comment type="caution">
    <text evidence="9">The sequence shown here is derived from an EMBL/GenBank/DDBJ whole genome shotgun (WGS) entry which is preliminary data.</text>
</comment>
<feature type="domain" description="TonB-dependent receptor plug" evidence="8">
    <location>
        <begin position="221"/>
        <end position="343"/>
    </location>
</feature>
<dbReference type="FunFam" id="2.60.40.1120:FF:000003">
    <property type="entry name" value="Outer membrane protein Omp121"/>
    <property type="match status" value="1"/>
</dbReference>
<proteinExistence type="inferred from homology"/>
<comment type="subcellular location">
    <subcellularLocation>
        <location evidence="1 7">Cell outer membrane</location>
        <topology evidence="1 7">Multi-pass membrane protein</topology>
    </subcellularLocation>
</comment>
<evidence type="ECO:0000256" key="4">
    <source>
        <dbReference type="ARBA" id="ARBA00022692"/>
    </source>
</evidence>
<dbReference type="RefSeq" id="WP_301197710.1">
    <property type="nucleotide sequence ID" value="NZ_JAPDPI010000003.1"/>
</dbReference>
<dbReference type="InterPro" id="IPR012910">
    <property type="entry name" value="Plug_dom"/>
</dbReference>
<protein>
    <submittedName>
        <fullName evidence="9">TonB-dependent receptor</fullName>
    </submittedName>
</protein>
<dbReference type="NCBIfam" id="TIGR04056">
    <property type="entry name" value="OMP_RagA_SusC"/>
    <property type="match status" value="1"/>
</dbReference>
<evidence type="ECO:0000256" key="7">
    <source>
        <dbReference type="PROSITE-ProRule" id="PRU01360"/>
    </source>
</evidence>
<accession>A0AAE3SIK3</accession>
<dbReference type="Gene3D" id="2.170.130.10">
    <property type="entry name" value="TonB-dependent receptor, plug domain"/>
    <property type="match status" value="1"/>
</dbReference>
<dbReference type="Pfam" id="PF13715">
    <property type="entry name" value="CarbopepD_reg_2"/>
    <property type="match status" value="1"/>
</dbReference>
<dbReference type="InterPro" id="IPR039426">
    <property type="entry name" value="TonB-dep_rcpt-like"/>
</dbReference>
<evidence type="ECO:0000256" key="3">
    <source>
        <dbReference type="ARBA" id="ARBA00022452"/>
    </source>
</evidence>
<dbReference type="NCBIfam" id="TIGR04057">
    <property type="entry name" value="SusC_RagA_signa"/>
    <property type="match status" value="1"/>
</dbReference>
<dbReference type="InterPro" id="IPR023997">
    <property type="entry name" value="TonB-dep_OMP_SusC/RagA_CS"/>
</dbReference>
<keyword evidence="4 7" id="KW-0812">Transmembrane</keyword>